<keyword evidence="4" id="KW-0479">Metal-binding</keyword>
<dbReference type="InterPro" id="IPR002698">
    <property type="entry name" value="FTHF_cligase"/>
</dbReference>
<dbReference type="GO" id="GO:0035999">
    <property type="term" value="P:tetrahydrofolate interconversion"/>
    <property type="evidence" value="ECO:0007669"/>
    <property type="project" value="TreeGrafter"/>
</dbReference>
<dbReference type="Pfam" id="PF01812">
    <property type="entry name" value="5-FTHF_cyc-lig"/>
    <property type="match status" value="1"/>
</dbReference>
<evidence type="ECO:0000313" key="6">
    <source>
        <dbReference type="Proteomes" id="UP000069030"/>
    </source>
</evidence>
<dbReference type="GO" id="GO:0009396">
    <property type="term" value="P:folic acid-containing compound biosynthetic process"/>
    <property type="evidence" value="ECO:0007669"/>
    <property type="project" value="TreeGrafter"/>
</dbReference>
<dbReference type="PANTHER" id="PTHR23407">
    <property type="entry name" value="ATPASE INHIBITOR/5-FORMYLTETRAHYDROFOLATE CYCLO-LIGASE"/>
    <property type="match status" value="1"/>
</dbReference>
<dbReference type="InterPro" id="IPR024185">
    <property type="entry name" value="FTHF_cligase-like_sf"/>
</dbReference>
<dbReference type="PIRSF" id="PIRSF006806">
    <property type="entry name" value="FTHF_cligase"/>
    <property type="match status" value="1"/>
</dbReference>
<dbReference type="KEGG" id="mod:AS202_06285"/>
<dbReference type="EMBL" id="CP013690">
    <property type="protein sequence ID" value="ALU25765.1"/>
    <property type="molecule type" value="Genomic_DNA"/>
</dbReference>
<dbReference type="AlphaFoldDB" id="A0A0S7E6W7"/>
<accession>A0A0S7E6W7</accession>
<evidence type="ECO:0000256" key="4">
    <source>
        <dbReference type="RuleBase" id="RU361279"/>
    </source>
</evidence>
<evidence type="ECO:0000256" key="1">
    <source>
        <dbReference type="ARBA" id="ARBA00010638"/>
    </source>
</evidence>
<dbReference type="SUPFAM" id="SSF100950">
    <property type="entry name" value="NagB/RpiA/CoA transferase-like"/>
    <property type="match status" value="1"/>
</dbReference>
<comment type="catalytic activity">
    <reaction evidence="4">
        <text>(6S)-5-formyl-5,6,7,8-tetrahydrofolate + ATP = (6R)-5,10-methenyltetrahydrofolate + ADP + phosphate</text>
        <dbReference type="Rhea" id="RHEA:10488"/>
        <dbReference type="ChEBI" id="CHEBI:30616"/>
        <dbReference type="ChEBI" id="CHEBI:43474"/>
        <dbReference type="ChEBI" id="CHEBI:57455"/>
        <dbReference type="ChEBI" id="CHEBI:57457"/>
        <dbReference type="ChEBI" id="CHEBI:456216"/>
        <dbReference type="EC" id="6.3.3.2"/>
    </reaction>
</comment>
<dbReference type="GO" id="GO:0005524">
    <property type="term" value="F:ATP binding"/>
    <property type="evidence" value="ECO:0007669"/>
    <property type="project" value="UniProtKB-KW"/>
</dbReference>
<dbReference type="InterPro" id="IPR037171">
    <property type="entry name" value="NagB/RpiA_transferase-like"/>
</dbReference>
<dbReference type="GO" id="GO:0030272">
    <property type="term" value="F:5-formyltetrahydrofolate cyclo-ligase activity"/>
    <property type="evidence" value="ECO:0007669"/>
    <property type="project" value="UniProtKB-EC"/>
</dbReference>
<dbReference type="EC" id="6.3.3.2" evidence="4"/>
<organism evidence="5 6">
    <name type="scientific">Myroides odoratimimus</name>
    <dbReference type="NCBI Taxonomy" id="76832"/>
    <lineage>
        <taxon>Bacteria</taxon>
        <taxon>Pseudomonadati</taxon>
        <taxon>Bacteroidota</taxon>
        <taxon>Flavobacteriia</taxon>
        <taxon>Flavobacteriales</taxon>
        <taxon>Flavobacteriaceae</taxon>
        <taxon>Myroides</taxon>
    </lineage>
</organism>
<dbReference type="eggNOG" id="COG0212">
    <property type="taxonomic scope" value="Bacteria"/>
</dbReference>
<sequence length="187" mass="21476">MNKEELRLKYKALRDNLGLDKIDDLSLEIANQALQLPIWDKVNYHLFLSIRNKKEIDTEYLLQILAGKDKNTILSKSDFKEGTLSHYLLTDNTTIKVNSYGIPEPIDGIQVSENQLDVVFIPLLAYDKQGNRIGYGKGFYDRFLAECKPDVVKVGLSFFPPEDHISDVREGDIPLDYCITPTEVYRF</sequence>
<dbReference type="Proteomes" id="UP000069030">
    <property type="component" value="Chromosome"/>
</dbReference>
<dbReference type="PANTHER" id="PTHR23407:SF1">
    <property type="entry name" value="5-FORMYLTETRAHYDROFOLATE CYCLO-LIGASE"/>
    <property type="match status" value="1"/>
</dbReference>
<evidence type="ECO:0000256" key="2">
    <source>
        <dbReference type="ARBA" id="ARBA00022741"/>
    </source>
</evidence>
<dbReference type="GO" id="GO:0046872">
    <property type="term" value="F:metal ion binding"/>
    <property type="evidence" value="ECO:0007669"/>
    <property type="project" value="UniProtKB-KW"/>
</dbReference>
<keyword evidence="4" id="KW-0460">Magnesium</keyword>
<proteinExistence type="inferred from homology"/>
<dbReference type="Gene3D" id="3.40.50.10420">
    <property type="entry name" value="NagB/RpiA/CoA transferase-like"/>
    <property type="match status" value="1"/>
</dbReference>
<keyword evidence="2 4" id="KW-0547">Nucleotide-binding</keyword>
<gene>
    <name evidence="5" type="ORF">AS202_06285</name>
</gene>
<protein>
    <recommendedName>
        <fullName evidence="4">5-formyltetrahydrofolate cyclo-ligase</fullName>
        <ecNumber evidence="4">6.3.3.2</ecNumber>
    </recommendedName>
</protein>
<reference evidence="5 6" key="1">
    <citation type="journal article" date="2016" name="J. Zhejiang Univ. Sci. B">
        <title>Antibiotic resistance mechanisms of Myroides sp.</title>
        <authorList>
            <person name="Hu S."/>
            <person name="Yuan S."/>
            <person name="Qu H."/>
            <person name="Jiang T."/>
            <person name="Zhou Y."/>
            <person name="Wang M."/>
            <person name="Ming D."/>
        </authorList>
    </citation>
    <scope>NUCLEOTIDE SEQUENCE [LARGE SCALE GENOMIC DNA]</scope>
    <source>
        <strain evidence="5 6">PR63039</strain>
    </source>
</reference>
<evidence type="ECO:0000313" key="5">
    <source>
        <dbReference type="EMBL" id="ALU25765.1"/>
    </source>
</evidence>
<dbReference type="NCBIfam" id="TIGR02727">
    <property type="entry name" value="MTHFS_bact"/>
    <property type="match status" value="1"/>
</dbReference>
<dbReference type="RefSeq" id="WP_006257762.1">
    <property type="nucleotide sequence ID" value="NZ_BCMQ01000002.1"/>
</dbReference>
<keyword evidence="3 4" id="KW-0067">ATP-binding</keyword>
<comment type="similarity">
    <text evidence="1 4">Belongs to the 5-formyltetrahydrofolate cyclo-ligase family.</text>
</comment>
<comment type="cofactor">
    <cofactor evidence="4">
        <name>Mg(2+)</name>
        <dbReference type="ChEBI" id="CHEBI:18420"/>
    </cofactor>
</comment>
<evidence type="ECO:0000256" key="3">
    <source>
        <dbReference type="ARBA" id="ARBA00022840"/>
    </source>
</evidence>
<name>A0A0S7E6W7_9FLAO</name>